<protein>
    <submittedName>
        <fullName evidence="1">Thiol-disulfide oxidoreductase DCC family protein</fullName>
    </submittedName>
</protein>
<dbReference type="OrthoDB" id="9785438at2"/>
<evidence type="ECO:0000313" key="2">
    <source>
        <dbReference type="Proteomes" id="UP000267049"/>
    </source>
</evidence>
<dbReference type="AlphaFoldDB" id="A0A3M8SU69"/>
<organism evidence="1 2">
    <name type="scientific">Montanilutibacter psychrotolerans</name>
    <dbReference type="NCBI Taxonomy" id="1327343"/>
    <lineage>
        <taxon>Bacteria</taxon>
        <taxon>Pseudomonadati</taxon>
        <taxon>Pseudomonadota</taxon>
        <taxon>Gammaproteobacteria</taxon>
        <taxon>Lysobacterales</taxon>
        <taxon>Lysobacteraceae</taxon>
        <taxon>Montanilutibacter</taxon>
    </lineage>
</organism>
<dbReference type="PANTHER" id="PTHR33639">
    <property type="entry name" value="THIOL-DISULFIDE OXIDOREDUCTASE DCC"/>
    <property type="match status" value="1"/>
</dbReference>
<gene>
    <name evidence="1" type="ORF">EER27_07590</name>
</gene>
<dbReference type="GO" id="GO:0015035">
    <property type="term" value="F:protein-disulfide reductase activity"/>
    <property type="evidence" value="ECO:0007669"/>
    <property type="project" value="InterPro"/>
</dbReference>
<reference evidence="1 2" key="1">
    <citation type="submission" date="2018-11" db="EMBL/GenBank/DDBJ databases">
        <title>Lysobacter cryohumiis sp. nov., isolated from soil in the Tianshan Mountains, Xinjiang, China.</title>
        <authorList>
            <person name="Luo Y."/>
            <person name="Sheng H."/>
        </authorList>
    </citation>
    <scope>NUCLEOTIDE SEQUENCE [LARGE SCALE GENOMIC DNA]</scope>
    <source>
        <strain evidence="1 2">ZS60</strain>
    </source>
</reference>
<dbReference type="Pfam" id="PF04134">
    <property type="entry name" value="DCC1-like"/>
    <property type="match status" value="1"/>
</dbReference>
<dbReference type="EMBL" id="RIBS01000003">
    <property type="protein sequence ID" value="RNF84245.1"/>
    <property type="molecule type" value="Genomic_DNA"/>
</dbReference>
<dbReference type="InterPro" id="IPR052927">
    <property type="entry name" value="DCC_oxidoreductase"/>
</dbReference>
<dbReference type="Proteomes" id="UP000267049">
    <property type="component" value="Unassembled WGS sequence"/>
</dbReference>
<sequence>MAATGSMSARRCPSPGGWCTTRAGSMSSEAPDGAAARASAARTGGATIVFDGVCVLCNGWVRFLLRHDRHGRYRFASMQSVSGRALLTAHGLDPDDPSSLLLIEHGQPGVLARASTDTDAVRRVLAGLGGAWRVAHAMALMPRFARDALYVRVARNRYRWFGRRDVCALPTPEQAVRFLD</sequence>
<comment type="caution">
    <text evidence="1">The sequence shown here is derived from an EMBL/GenBank/DDBJ whole genome shotgun (WGS) entry which is preliminary data.</text>
</comment>
<name>A0A3M8SU69_9GAMM</name>
<dbReference type="InterPro" id="IPR007263">
    <property type="entry name" value="DCC1-like"/>
</dbReference>
<proteinExistence type="predicted"/>
<evidence type="ECO:0000313" key="1">
    <source>
        <dbReference type="EMBL" id="RNF84245.1"/>
    </source>
</evidence>
<dbReference type="PANTHER" id="PTHR33639:SF2">
    <property type="entry name" value="DUF393 DOMAIN-CONTAINING PROTEIN"/>
    <property type="match status" value="1"/>
</dbReference>
<keyword evidence="2" id="KW-1185">Reference proteome</keyword>
<accession>A0A3M8SU69</accession>